<keyword evidence="9" id="KW-0325">Glycoprotein</keyword>
<dbReference type="PANTHER" id="PTHR16675:SF242">
    <property type="entry name" value="MAJOR HISTOCOMPATIBILITY COMPLEX CLASS I-RELATED GENE PROTEIN"/>
    <property type="match status" value="1"/>
</dbReference>
<keyword evidence="6" id="KW-1133">Transmembrane helix</keyword>
<reference evidence="12 13" key="1">
    <citation type="submission" date="2019-09" db="EMBL/GenBank/DDBJ databases">
        <title>Bird 10,000 Genomes (B10K) Project - Family phase.</title>
        <authorList>
            <person name="Zhang G."/>
        </authorList>
    </citation>
    <scope>NUCLEOTIDE SEQUENCE [LARGE SCALE GENOMIC DNA]</scope>
    <source>
        <strain evidence="12">B10K-MSB-42743</strain>
        <tissue evidence="12">Heart</tissue>
    </source>
</reference>
<evidence type="ECO:0000256" key="1">
    <source>
        <dbReference type="ARBA" id="ARBA00004479"/>
    </source>
</evidence>
<accession>A0A7K4KZ79</accession>
<evidence type="ECO:0000256" key="3">
    <source>
        <dbReference type="ARBA" id="ARBA00022692"/>
    </source>
</evidence>
<keyword evidence="8" id="KW-1015">Disulfide bond</keyword>
<dbReference type="GO" id="GO:0002474">
    <property type="term" value="P:antigen processing and presentation of peptide antigen via MHC class I"/>
    <property type="evidence" value="ECO:0007669"/>
    <property type="project" value="UniProtKB-KW"/>
</dbReference>
<keyword evidence="2" id="KW-0490">MHC I</keyword>
<keyword evidence="13" id="KW-1185">Reference proteome</keyword>
<keyword evidence="5" id="KW-0391">Immunity</keyword>
<dbReference type="PRINTS" id="PR01638">
    <property type="entry name" value="MHCCLASSI"/>
</dbReference>
<dbReference type="InterPro" id="IPR037055">
    <property type="entry name" value="MHC_I-like_Ag-recog_sf"/>
</dbReference>
<keyword evidence="7" id="KW-0472">Membrane</keyword>
<keyword evidence="3" id="KW-0812">Transmembrane</keyword>
<dbReference type="OrthoDB" id="8936120at2759"/>
<dbReference type="GO" id="GO:0006955">
    <property type="term" value="P:immune response"/>
    <property type="evidence" value="ECO:0007669"/>
    <property type="project" value="TreeGrafter"/>
</dbReference>
<dbReference type="FunFam" id="3.30.500.10:FF:000001">
    <property type="entry name" value="H-2 class I histocompatibility antigen, alpha chain"/>
    <property type="match status" value="1"/>
</dbReference>
<dbReference type="Pfam" id="PF00129">
    <property type="entry name" value="MHC_I"/>
    <property type="match status" value="1"/>
</dbReference>
<evidence type="ECO:0000313" key="12">
    <source>
        <dbReference type="EMBL" id="NWI21714.1"/>
    </source>
</evidence>
<dbReference type="InterPro" id="IPR011161">
    <property type="entry name" value="MHC_I-like_Ag-recog"/>
</dbReference>
<organism evidence="12 13">
    <name type="scientific">Crypturellus soui</name>
    <dbReference type="NCBI Taxonomy" id="458187"/>
    <lineage>
        <taxon>Eukaryota</taxon>
        <taxon>Metazoa</taxon>
        <taxon>Chordata</taxon>
        <taxon>Craniata</taxon>
        <taxon>Vertebrata</taxon>
        <taxon>Euteleostomi</taxon>
        <taxon>Archelosauria</taxon>
        <taxon>Archosauria</taxon>
        <taxon>Dinosauria</taxon>
        <taxon>Saurischia</taxon>
        <taxon>Theropoda</taxon>
        <taxon>Coelurosauria</taxon>
        <taxon>Aves</taxon>
        <taxon>Palaeognathae</taxon>
        <taxon>Tinamiformes</taxon>
        <taxon>Tinamidae</taxon>
        <taxon>Crypturellus</taxon>
    </lineage>
</organism>
<dbReference type="InterPro" id="IPR050208">
    <property type="entry name" value="MHC_class-I_related"/>
</dbReference>
<dbReference type="InterPro" id="IPR011162">
    <property type="entry name" value="MHC_I/II-like_Ag-recog"/>
</dbReference>
<dbReference type="GO" id="GO:0005615">
    <property type="term" value="C:extracellular space"/>
    <property type="evidence" value="ECO:0007669"/>
    <property type="project" value="TreeGrafter"/>
</dbReference>
<evidence type="ECO:0000259" key="11">
    <source>
        <dbReference type="Pfam" id="PF00129"/>
    </source>
</evidence>
<evidence type="ECO:0000256" key="8">
    <source>
        <dbReference type="ARBA" id="ARBA00023157"/>
    </source>
</evidence>
<dbReference type="Proteomes" id="UP000545332">
    <property type="component" value="Unassembled WGS sequence"/>
</dbReference>
<evidence type="ECO:0000256" key="5">
    <source>
        <dbReference type="ARBA" id="ARBA00022859"/>
    </source>
</evidence>
<dbReference type="Gene3D" id="3.30.500.10">
    <property type="entry name" value="MHC class I-like antigen recognition-like"/>
    <property type="match status" value="1"/>
</dbReference>
<feature type="domain" description="MHC class I-like antigen recognition-like" evidence="11">
    <location>
        <begin position="1"/>
        <end position="116"/>
    </location>
</feature>
<dbReference type="AlphaFoldDB" id="A0A7K4KZ79"/>
<dbReference type="GO" id="GO:0009897">
    <property type="term" value="C:external side of plasma membrane"/>
    <property type="evidence" value="ECO:0007669"/>
    <property type="project" value="TreeGrafter"/>
</dbReference>
<evidence type="ECO:0000256" key="7">
    <source>
        <dbReference type="ARBA" id="ARBA00023136"/>
    </source>
</evidence>
<protein>
    <submittedName>
        <fullName evidence="12">HA1F protein</fullName>
    </submittedName>
</protein>
<evidence type="ECO:0000313" key="13">
    <source>
        <dbReference type="Proteomes" id="UP000545332"/>
    </source>
</evidence>
<dbReference type="InterPro" id="IPR001039">
    <property type="entry name" value="MHC_I_a_a1/a2"/>
</dbReference>
<gene>
    <name evidence="12" type="primary">Ha1f_3</name>
    <name evidence="12" type="ORF">CRYSOU_R12718</name>
</gene>
<evidence type="ECO:0000256" key="6">
    <source>
        <dbReference type="ARBA" id="ARBA00022989"/>
    </source>
</evidence>
<keyword evidence="4" id="KW-0732">Signal</keyword>
<sequence>VTEPSEGQPVFVAVGEVDGEAVFVHYDSETRRVQPRVPWMQQEGQQYWDRETQNLQSTQQVYHVNLDTLQKRYNQSGRYHMRQTMYGCDLLENGEIRGYDQHAYDGRDFIALDKDT</sequence>
<dbReference type="PANTHER" id="PTHR16675">
    <property type="entry name" value="MHC CLASS I-RELATED"/>
    <property type="match status" value="1"/>
</dbReference>
<evidence type="ECO:0000256" key="10">
    <source>
        <dbReference type="RuleBase" id="RU004439"/>
    </source>
</evidence>
<evidence type="ECO:0000256" key="4">
    <source>
        <dbReference type="ARBA" id="ARBA00022729"/>
    </source>
</evidence>
<dbReference type="SUPFAM" id="SSF54452">
    <property type="entry name" value="MHC antigen-recognition domain"/>
    <property type="match status" value="1"/>
</dbReference>
<dbReference type="GO" id="GO:0042612">
    <property type="term" value="C:MHC class I protein complex"/>
    <property type="evidence" value="ECO:0007669"/>
    <property type="project" value="UniProtKB-KW"/>
</dbReference>
<evidence type="ECO:0000256" key="2">
    <source>
        <dbReference type="ARBA" id="ARBA00022451"/>
    </source>
</evidence>
<comment type="caution">
    <text evidence="12">The sequence shown here is derived from an EMBL/GenBank/DDBJ whole genome shotgun (WGS) entry which is preliminary data.</text>
</comment>
<comment type="similarity">
    <text evidence="10">Belongs to the MHC class I family.</text>
</comment>
<feature type="non-terminal residue" evidence="12">
    <location>
        <position position="116"/>
    </location>
</feature>
<evidence type="ECO:0000256" key="9">
    <source>
        <dbReference type="ARBA" id="ARBA00023180"/>
    </source>
</evidence>
<feature type="non-terminal residue" evidence="12">
    <location>
        <position position="1"/>
    </location>
</feature>
<proteinExistence type="inferred from homology"/>
<name>A0A7K4KZ79_9AVES</name>
<dbReference type="EMBL" id="VWPX01020776">
    <property type="protein sequence ID" value="NWI21714.1"/>
    <property type="molecule type" value="Genomic_DNA"/>
</dbReference>
<comment type="subcellular location">
    <subcellularLocation>
        <location evidence="1">Membrane</location>
        <topology evidence="1">Single-pass type I membrane protein</topology>
    </subcellularLocation>
</comment>